<dbReference type="STRING" id="997353.HMPREF9144_1509"/>
<dbReference type="InterPro" id="IPR037883">
    <property type="entry name" value="Knr4/Smi1-like_sf"/>
</dbReference>
<dbReference type="AlphaFoldDB" id="F9DIL9"/>
<gene>
    <name evidence="2" type="ORF">HMPREF9144_1509</name>
</gene>
<protein>
    <submittedName>
        <fullName evidence="2">SMI1/KNR4 family protein</fullName>
    </submittedName>
</protein>
<evidence type="ECO:0000313" key="2">
    <source>
        <dbReference type="EMBL" id="EGQ17312.1"/>
    </source>
</evidence>
<name>F9DIL9_9BACT</name>
<proteinExistence type="predicted"/>
<comment type="caution">
    <text evidence="2">The sequence shown here is derived from an EMBL/GenBank/DDBJ whole genome shotgun (WGS) entry which is preliminary data.</text>
</comment>
<reference evidence="2 3" key="1">
    <citation type="submission" date="2011-04" db="EMBL/GenBank/DDBJ databases">
        <authorList>
            <person name="Muzny D."/>
            <person name="Qin X."/>
            <person name="Deng J."/>
            <person name="Jiang H."/>
            <person name="Liu Y."/>
            <person name="Qu J."/>
            <person name="Song X.-Z."/>
            <person name="Zhang L."/>
            <person name="Thornton R."/>
            <person name="Coyle M."/>
            <person name="Francisco L."/>
            <person name="Jackson L."/>
            <person name="Javaid M."/>
            <person name="Korchina V."/>
            <person name="Kovar C."/>
            <person name="Mata R."/>
            <person name="Mathew T."/>
            <person name="Ngo R."/>
            <person name="Nguyen L."/>
            <person name="Nguyen N."/>
            <person name="Okwuonu G."/>
            <person name="Ongeri F."/>
            <person name="Pham C."/>
            <person name="Simmons D."/>
            <person name="Wilczek-Boney K."/>
            <person name="Hale W."/>
            <person name="Jakkamsetti A."/>
            <person name="Pham P."/>
            <person name="Ruth R."/>
            <person name="San Lucas F."/>
            <person name="Warren J."/>
            <person name="Zhang J."/>
            <person name="Zhao Z."/>
            <person name="Zhou C."/>
            <person name="Zhu D."/>
            <person name="Lee S."/>
            <person name="Bess C."/>
            <person name="Blankenburg K."/>
            <person name="Forbes L."/>
            <person name="Fu Q."/>
            <person name="Gubbala S."/>
            <person name="Hirani K."/>
            <person name="Jayaseelan J.C."/>
            <person name="Lara F."/>
            <person name="Munidasa M."/>
            <person name="Palculict T."/>
            <person name="Patil S."/>
            <person name="Pu L.-L."/>
            <person name="Saada N."/>
            <person name="Tang L."/>
            <person name="Weissenberger G."/>
            <person name="Zhu Y."/>
            <person name="Hemphill L."/>
            <person name="Shang Y."/>
            <person name="Youmans B."/>
            <person name="Ayvaz T."/>
            <person name="Ross M."/>
            <person name="Santibanez J."/>
            <person name="Aqrawi P."/>
            <person name="Gross S."/>
            <person name="Joshi V."/>
            <person name="Fowler G."/>
            <person name="Nazareth L."/>
            <person name="Reid J."/>
            <person name="Worley K."/>
            <person name="Petrosino J."/>
            <person name="Highlander S."/>
            <person name="Gibbs R."/>
        </authorList>
    </citation>
    <scope>NUCLEOTIDE SEQUENCE [LARGE SCALE GENOMIC DNA]</scope>
    <source>
        <strain evidence="2 3">ATCC 700821</strain>
    </source>
</reference>
<dbReference type="HOGENOM" id="CLU_128768_0_0_10"/>
<feature type="domain" description="Knr4/Smi1-like" evidence="1">
    <location>
        <begin position="14"/>
        <end position="128"/>
    </location>
</feature>
<dbReference type="RefSeq" id="WP_006045194.1">
    <property type="nucleotide sequence ID" value="NZ_GL982513.1"/>
</dbReference>
<dbReference type="eggNOG" id="ENOG5032QV7">
    <property type="taxonomic scope" value="Bacteria"/>
</dbReference>
<dbReference type="InterPro" id="IPR018958">
    <property type="entry name" value="Knr4/Smi1-like_dom"/>
</dbReference>
<sequence>MKNQVYKKYHYGYKRNKKQIIELERKINVKFPDLYVDFLSKINDGDTFEIKNTGICMYSYSDLEERNETYQVYEFEPKYFMIGQDGDLAFFIFRNNPNNNSIYSNDLGALGSVDMKKEADNIFDFIKLFE</sequence>
<organism evidence="2 3">
    <name type="scientific">Prevotella pallens ATCC 700821</name>
    <dbReference type="NCBI Taxonomy" id="997353"/>
    <lineage>
        <taxon>Bacteria</taxon>
        <taxon>Pseudomonadati</taxon>
        <taxon>Bacteroidota</taxon>
        <taxon>Bacteroidia</taxon>
        <taxon>Bacteroidales</taxon>
        <taxon>Prevotellaceae</taxon>
        <taxon>Prevotella</taxon>
    </lineage>
</organism>
<dbReference type="SMART" id="SM00860">
    <property type="entry name" value="SMI1_KNR4"/>
    <property type="match status" value="1"/>
</dbReference>
<accession>F9DIL9</accession>
<dbReference type="Gene3D" id="3.40.1580.10">
    <property type="entry name" value="SMI1/KNR4-like"/>
    <property type="match status" value="1"/>
</dbReference>
<dbReference type="SUPFAM" id="SSF160631">
    <property type="entry name" value="SMI1/KNR4-like"/>
    <property type="match status" value="1"/>
</dbReference>
<dbReference type="Pfam" id="PF09346">
    <property type="entry name" value="SMI1_KNR4"/>
    <property type="match status" value="1"/>
</dbReference>
<evidence type="ECO:0000313" key="3">
    <source>
        <dbReference type="Proteomes" id="UP000004123"/>
    </source>
</evidence>
<evidence type="ECO:0000259" key="1">
    <source>
        <dbReference type="SMART" id="SM00860"/>
    </source>
</evidence>
<dbReference type="EMBL" id="AFPY01000083">
    <property type="protein sequence ID" value="EGQ17312.1"/>
    <property type="molecule type" value="Genomic_DNA"/>
</dbReference>
<dbReference type="Proteomes" id="UP000004123">
    <property type="component" value="Unassembled WGS sequence"/>
</dbReference>